<dbReference type="InterPro" id="IPR052341">
    <property type="entry name" value="LOG_family_nucleotidases"/>
</dbReference>
<keyword evidence="2" id="KW-0203">Cytokinin biosynthesis</keyword>
<evidence type="ECO:0000256" key="1">
    <source>
        <dbReference type="ARBA" id="ARBA00000274"/>
    </source>
</evidence>
<gene>
    <name evidence="3" type="ORF">RT717_21475</name>
</gene>
<proteinExistence type="inferred from homology"/>
<evidence type="ECO:0000313" key="3">
    <source>
        <dbReference type="EMBL" id="WOK05650.1"/>
    </source>
</evidence>
<dbReference type="InterPro" id="IPR005269">
    <property type="entry name" value="LOG"/>
</dbReference>
<keyword evidence="4" id="KW-1185">Reference proteome</keyword>
<comment type="catalytic activity">
    <reaction evidence="1">
        <text>AMP + H2O = D-ribose 5-phosphate + adenine</text>
        <dbReference type="Rhea" id="RHEA:20129"/>
        <dbReference type="ChEBI" id="CHEBI:15377"/>
        <dbReference type="ChEBI" id="CHEBI:16708"/>
        <dbReference type="ChEBI" id="CHEBI:78346"/>
        <dbReference type="ChEBI" id="CHEBI:456215"/>
        <dbReference type="EC" id="3.2.2.4"/>
    </reaction>
</comment>
<dbReference type="NCBIfam" id="TIGR00730">
    <property type="entry name" value="Rossman fold protein, TIGR00730 family"/>
    <property type="match status" value="1"/>
</dbReference>
<dbReference type="Gene3D" id="3.40.50.450">
    <property type="match status" value="1"/>
</dbReference>
<sequence length="248" mass="27868">MMENNTDTNNHNEKKFLEGPGTRWREFKYIVKVALEFIRGFRALHFTGPCITVFGSARFQEDHPSYKAAQELGHHLALAGFTVMTGGGPGIMEAAPRGAKEVGGKTIGCNIVLPHEQHANPYLDIVVNFNYFFVRKVLLLKYSYGFVVMPGGAGTMDELFETLTLIQTGKIKGFPLVLFGKDYWSHLVSQLDHMVEEKTVSPEDLDLFLVTDSVEEAVEYIEKVSIKKFGLKRIMLKPSWVFGEKVSS</sequence>
<dbReference type="RefSeq" id="WP_317488408.1">
    <property type="nucleotide sequence ID" value="NZ_CP136051.1"/>
</dbReference>
<name>A0ABZ0INU2_9BACT</name>
<evidence type="ECO:0000313" key="4">
    <source>
        <dbReference type="Proteomes" id="UP001302349"/>
    </source>
</evidence>
<dbReference type="PANTHER" id="PTHR43393:SF3">
    <property type="entry name" value="LYSINE DECARBOXYLASE-LIKE PROTEIN"/>
    <property type="match status" value="1"/>
</dbReference>
<dbReference type="EC" id="3.2.2.n1" evidence="2"/>
<organism evidence="3 4">
    <name type="scientific">Imperialibacter roseus</name>
    <dbReference type="NCBI Taxonomy" id="1324217"/>
    <lineage>
        <taxon>Bacteria</taxon>
        <taxon>Pseudomonadati</taxon>
        <taxon>Bacteroidota</taxon>
        <taxon>Cytophagia</taxon>
        <taxon>Cytophagales</taxon>
        <taxon>Flammeovirgaceae</taxon>
        <taxon>Imperialibacter</taxon>
    </lineage>
</organism>
<dbReference type="InterPro" id="IPR031100">
    <property type="entry name" value="LOG_fam"/>
</dbReference>
<keyword evidence="2" id="KW-0378">Hydrolase</keyword>
<accession>A0ABZ0INU2</accession>
<comment type="similarity">
    <text evidence="2">Belongs to the LOG family.</text>
</comment>
<dbReference type="SUPFAM" id="SSF102405">
    <property type="entry name" value="MCP/YpsA-like"/>
    <property type="match status" value="1"/>
</dbReference>
<dbReference type="PANTHER" id="PTHR43393">
    <property type="entry name" value="CYTOKININ RIBOSIDE 5'-MONOPHOSPHATE PHOSPHORIBOHYDROLASE"/>
    <property type="match status" value="1"/>
</dbReference>
<reference evidence="3 4" key="1">
    <citation type="journal article" date="2023" name="Microbiol. Resour. Announc.">
        <title>Complete Genome Sequence of Imperialibacter roseus strain P4T.</title>
        <authorList>
            <person name="Tizabi D.R."/>
            <person name="Bachvaroff T."/>
            <person name="Hill R.T."/>
        </authorList>
    </citation>
    <scope>NUCLEOTIDE SEQUENCE [LARGE SCALE GENOMIC DNA]</scope>
    <source>
        <strain evidence="3 4">P4T</strain>
    </source>
</reference>
<evidence type="ECO:0000256" key="2">
    <source>
        <dbReference type="RuleBase" id="RU363015"/>
    </source>
</evidence>
<dbReference type="Pfam" id="PF03641">
    <property type="entry name" value="Lysine_decarbox"/>
    <property type="match status" value="1"/>
</dbReference>
<dbReference type="Proteomes" id="UP001302349">
    <property type="component" value="Chromosome"/>
</dbReference>
<dbReference type="EMBL" id="CP136051">
    <property type="protein sequence ID" value="WOK05650.1"/>
    <property type="molecule type" value="Genomic_DNA"/>
</dbReference>
<protein>
    <recommendedName>
        <fullName evidence="2">Cytokinin riboside 5'-monophosphate phosphoribohydrolase</fullName>
        <ecNumber evidence="2">3.2.2.n1</ecNumber>
    </recommendedName>
</protein>